<gene>
    <name evidence="1" type="ORF">BU25DRAFT_181914</name>
</gene>
<accession>A0ACB6RNB7</accession>
<name>A0ACB6RNB7_9PLEO</name>
<evidence type="ECO:0000313" key="2">
    <source>
        <dbReference type="Proteomes" id="UP000799754"/>
    </source>
</evidence>
<proteinExistence type="predicted"/>
<dbReference type="Proteomes" id="UP000799754">
    <property type="component" value="Unassembled WGS sequence"/>
</dbReference>
<keyword evidence="2" id="KW-1185">Reference proteome</keyword>
<reference evidence="1" key="1">
    <citation type="journal article" date="2020" name="Stud. Mycol.">
        <title>101 Dothideomycetes genomes: a test case for predicting lifestyles and emergence of pathogens.</title>
        <authorList>
            <person name="Haridas S."/>
            <person name="Albert R."/>
            <person name="Binder M."/>
            <person name="Bloem J."/>
            <person name="Labutti K."/>
            <person name="Salamov A."/>
            <person name="Andreopoulos B."/>
            <person name="Baker S."/>
            <person name="Barry K."/>
            <person name="Bills G."/>
            <person name="Bluhm B."/>
            <person name="Cannon C."/>
            <person name="Castanera R."/>
            <person name="Culley D."/>
            <person name="Daum C."/>
            <person name="Ezra D."/>
            <person name="Gonzalez J."/>
            <person name="Henrissat B."/>
            <person name="Kuo A."/>
            <person name="Liang C."/>
            <person name="Lipzen A."/>
            <person name="Lutzoni F."/>
            <person name="Magnuson J."/>
            <person name="Mondo S."/>
            <person name="Nolan M."/>
            <person name="Ohm R."/>
            <person name="Pangilinan J."/>
            <person name="Park H.-J."/>
            <person name="Ramirez L."/>
            <person name="Alfaro M."/>
            <person name="Sun H."/>
            <person name="Tritt A."/>
            <person name="Yoshinaga Y."/>
            <person name="Zwiers L.-H."/>
            <person name="Turgeon B."/>
            <person name="Goodwin S."/>
            <person name="Spatafora J."/>
            <person name="Crous P."/>
            <person name="Grigoriev I."/>
        </authorList>
    </citation>
    <scope>NUCLEOTIDE SEQUENCE</scope>
    <source>
        <strain evidence="1">CBS 525.71</strain>
    </source>
</reference>
<sequence>MQGANACGDTSRLWWDEGVRQTRLRQATRSFLRRYNRVSVTCLDIDVHGCCLPADGPAVVLAMTASRQLQLTFCLSTAPSIFDRPAVHSCLSGHSYVLTYASYYVHVLQARPNQDSRLRLCRSLRSEESGRTAAPYLPGQHTTIHARENDCLHAHGSTSKLIADLSIS</sequence>
<dbReference type="EMBL" id="MU006738">
    <property type="protein sequence ID" value="KAF2623298.1"/>
    <property type="molecule type" value="Genomic_DNA"/>
</dbReference>
<protein>
    <submittedName>
        <fullName evidence="1">Uncharacterized protein</fullName>
    </submittedName>
</protein>
<organism evidence="1 2">
    <name type="scientific">Macroventuria anomochaeta</name>
    <dbReference type="NCBI Taxonomy" id="301207"/>
    <lineage>
        <taxon>Eukaryota</taxon>
        <taxon>Fungi</taxon>
        <taxon>Dikarya</taxon>
        <taxon>Ascomycota</taxon>
        <taxon>Pezizomycotina</taxon>
        <taxon>Dothideomycetes</taxon>
        <taxon>Pleosporomycetidae</taxon>
        <taxon>Pleosporales</taxon>
        <taxon>Pleosporineae</taxon>
        <taxon>Didymellaceae</taxon>
        <taxon>Macroventuria</taxon>
    </lineage>
</organism>
<evidence type="ECO:0000313" key="1">
    <source>
        <dbReference type="EMBL" id="KAF2623298.1"/>
    </source>
</evidence>
<comment type="caution">
    <text evidence="1">The sequence shown here is derived from an EMBL/GenBank/DDBJ whole genome shotgun (WGS) entry which is preliminary data.</text>
</comment>